<gene>
    <name evidence="3" type="ORF">JMN32_06210</name>
</gene>
<protein>
    <submittedName>
        <fullName evidence="3">Phosphodiester glycosidase family protein</fullName>
    </submittedName>
</protein>
<feature type="signal peptide" evidence="1">
    <location>
        <begin position="1"/>
        <end position="21"/>
    </location>
</feature>
<sequence>MSKLWLLLSALTFLISTSSLLTEKQGRAIDEPKFISYEMDPTQQELKFYWKDKHGANYQNFQRLKANLEKESKELVFAMNGGMYNQDRSPQGLYIENGQLKSPLDTVQSGYGNFYLQPNGVFYLTDDNKPAVSTSQAFINRQNIRYATQSGPMLVIDGEVHPKFIKGSQNIHIRNGVGILPNGNILFAISRSKVNFFDFATFFKQKGCENALYLDGFVSRVYLPSKSVKQLDGSFGVIIAETKSKTN</sequence>
<keyword evidence="1" id="KW-0732">Signal</keyword>
<evidence type="ECO:0000256" key="1">
    <source>
        <dbReference type="SAM" id="SignalP"/>
    </source>
</evidence>
<evidence type="ECO:0000259" key="2">
    <source>
        <dbReference type="Pfam" id="PF09992"/>
    </source>
</evidence>
<feature type="domain" description="Phosphodiester glycosidase" evidence="2">
    <location>
        <begin position="74"/>
        <end position="220"/>
    </location>
</feature>
<dbReference type="EMBL" id="JAEUGD010000019">
    <property type="protein sequence ID" value="MBL6445892.1"/>
    <property type="molecule type" value="Genomic_DNA"/>
</dbReference>
<dbReference type="Pfam" id="PF09992">
    <property type="entry name" value="NAGPA"/>
    <property type="match status" value="1"/>
</dbReference>
<reference evidence="3" key="1">
    <citation type="submission" date="2021-01" db="EMBL/GenBank/DDBJ databases">
        <title>Fulvivirga kasyanovii gen. nov., sp nov., a novel member of the phylum Bacteroidetes isolated from seawater in a mussel farm.</title>
        <authorList>
            <person name="Zhao L.-H."/>
            <person name="Wang Z.-J."/>
        </authorList>
    </citation>
    <scope>NUCLEOTIDE SEQUENCE</scope>
    <source>
        <strain evidence="3">29W222</strain>
    </source>
</reference>
<organism evidence="3 4">
    <name type="scientific">Fulvivirga marina</name>
    <dbReference type="NCBI Taxonomy" id="2494733"/>
    <lineage>
        <taxon>Bacteria</taxon>
        <taxon>Pseudomonadati</taxon>
        <taxon>Bacteroidota</taxon>
        <taxon>Cytophagia</taxon>
        <taxon>Cytophagales</taxon>
        <taxon>Fulvivirgaceae</taxon>
        <taxon>Fulvivirga</taxon>
    </lineage>
</organism>
<dbReference type="Proteomes" id="UP000614216">
    <property type="component" value="Unassembled WGS sequence"/>
</dbReference>
<accession>A0A937KBC2</accession>
<dbReference type="GO" id="GO:0016798">
    <property type="term" value="F:hydrolase activity, acting on glycosyl bonds"/>
    <property type="evidence" value="ECO:0007669"/>
    <property type="project" value="UniProtKB-KW"/>
</dbReference>
<dbReference type="InterPro" id="IPR018711">
    <property type="entry name" value="NAGPA"/>
</dbReference>
<name>A0A937KBC2_9BACT</name>
<comment type="caution">
    <text evidence="3">The sequence shown here is derived from an EMBL/GenBank/DDBJ whole genome shotgun (WGS) entry which is preliminary data.</text>
</comment>
<evidence type="ECO:0000313" key="3">
    <source>
        <dbReference type="EMBL" id="MBL6445892.1"/>
    </source>
</evidence>
<feature type="chain" id="PRO_5037014837" evidence="1">
    <location>
        <begin position="22"/>
        <end position="247"/>
    </location>
</feature>
<keyword evidence="4" id="KW-1185">Reference proteome</keyword>
<evidence type="ECO:0000313" key="4">
    <source>
        <dbReference type="Proteomes" id="UP000614216"/>
    </source>
</evidence>
<keyword evidence="3" id="KW-0326">Glycosidase</keyword>
<dbReference type="RefSeq" id="WP_202855438.1">
    <property type="nucleotide sequence ID" value="NZ_JAEUGD010000019.1"/>
</dbReference>
<keyword evidence="3" id="KW-0378">Hydrolase</keyword>
<proteinExistence type="predicted"/>
<dbReference type="AlphaFoldDB" id="A0A937KBC2"/>